<proteinExistence type="predicted"/>
<gene>
    <name evidence="6" type="ORF">FQN60_014173</name>
</gene>
<dbReference type="GO" id="GO:0005886">
    <property type="term" value="C:plasma membrane"/>
    <property type="evidence" value="ECO:0007669"/>
    <property type="project" value="TreeGrafter"/>
</dbReference>
<dbReference type="AlphaFoldDB" id="A0A5J5D9S8"/>
<dbReference type="PANTHER" id="PTHR24369">
    <property type="entry name" value="ANTIGEN BSP, PUTATIVE-RELATED"/>
    <property type="match status" value="1"/>
</dbReference>
<comment type="caution">
    <text evidence="6">The sequence shown here is derived from an EMBL/GenBank/DDBJ whole genome shotgun (WGS) entry which is preliminary data.</text>
</comment>
<dbReference type="EMBL" id="VOFY01000008">
    <property type="protein sequence ID" value="KAA8590239.1"/>
    <property type="molecule type" value="Genomic_DNA"/>
</dbReference>
<keyword evidence="3" id="KW-0677">Repeat</keyword>
<dbReference type="Proteomes" id="UP000327493">
    <property type="component" value="Chromosome 8"/>
</dbReference>
<evidence type="ECO:0000256" key="2">
    <source>
        <dbReference type="ARBA" id="ARBA00022729"/>
    </source>
</evidence>
<dbReference type="InterPro" id="IPR000483">
    <property type="entry name" value="Cys-rich_flank_reg_C"/>
</dbReference>
<feature type="domain" description="LRRCT" evidence="5">
    <location>
        <begin position="289"/>
        <end position="340"/>
    </location>
</feature>
<name>A0A5J5D9S8_9PERO</name>
<dbReference type="PANTHER" id="PTHR24369:SF210">
    <property type="entry name" value="CHAOPTIN-RELATED"/>
    <property type="match status" value="1"/>
</dbReference>
<organism evidence="6 7">
    <name type="scientific">Etheostoma spectabile</name>
    <name type="common">orangethroat darter</name>
    <dbReference type="NCBI Taxonomy" id="54343"/>
    <lineage>
        <taxon>Eukaryota</taxon>
        <taxon>Metazoa</taxon>
        <taxon>Chordata</taxon>
        <taxon>Craniata</taxon>
        <taxon>Vertebrata</taxon>
        <taxon>Euteleostomi</taxon>
        <taxon>Actinopterygii</taxon>
        <taxon>Neopterygii</taxon>
        <taxon>Teleostei</taxon>
        <taxon>Neoteleostei</taxon>
        <taxon>Acanthomorphata</taxon>
        <taxon>Eupercaria</taxon>
        <taxon>Perciformes</taxon>
        <taxon>Percoidei</taxon>
        <taxon>Percidae</taxon>
        <taxon>Etheostomatinae</taxon>
        <taxon>Etheostoma</taxon>
    </lineage>
</organism>
<feature type="region of interest" description="Disordered" evidence="4">
    <location>
        <begin position="19"/>
        <end position="39"/>
    </location>
</feature>
<dbReference type="SMART" id="SM00369">
    <property type="entry name" value="LRR_TYP"/>
    <property type="match status" value="4"/>
</dbReference>
<keyword evidence="7" id="KW-1185">Reference proteome</keyword>
<dbReference type="SMART" id="SM00082">
    <property type="entry name" value="LRRCT"/>
    <property type="match status" value="2"/>
</dbReference>
<evidence type="ECO:0000256" key="4">
    <source>
        <dbReference type="SAM" id="MobiDB-lite"/>
    </source>
</evidence>
<evidence type="ECO:0000313" key="7">
    <source>
        <dbReference type="Proteomes" id="UP000327493"/>
    </source>
</evidence>
<dbReference type="Pfam" id="PF13855">
    <property type="entry name" value="LRR_8"/>
    <property type="match status" value="1"/>
</dbReference>
<accession>A0A5J5D9S8</accession>
<dbReference type="InterPro" id="IPR001611">
    <property type="entry name" value="Leu-rich_rpt"/>
</dbReference>
<dbReference type="SUPFAM" id="SSF52058">
    <property type="entry name" value="L domain-like"/>
    <property type="match status" value="1"/>
</dbReference>
<keyword evidence="1" id="KW-0433">Leucine-rich repeat</keyword>
<protein>
    <recommendedName>
        <fullName evidence="5">LRRCT domain-containing protein</fullName>
    </recommendedName>
</protein>
<dbReference type="Gene3D" id="3.80.10.10">
    <property type="entry name" value="Ribonuclease Inhibitor"/>
    <property type="match status" value="2"/>
</dbReference>
<sequence length="390" mass="44744">MKRPGKIFGKGKGLRGARRKLAHDRVRGAARHSRSGPSRLVGSYCSELTESGDFFVDCQDRHLTSIPTSQTWSKQPKHLLLARNQIKVLRDGAFFGFESLTSLDLQQNQISLVEEGAFQGLTRLTTLLLQHNRLGTLSEEALIPMPNLRYLRLYDNPWRCLCQMDSLIRTLQVPSNRNLGNHARCAEPIRLKNMKLKQIDPKLLCKERDPTSNQTDPTDLVMPIPIRIKPDATTLCHTYLFPQIRMDCTSLFGLLHLRELDLSDNSLHFVQYGVLEDLYFLSQLKLGGNPWVCDYSIHYMVYWLHLHPGVRHSGLLCHSPPEHTGKSVAKYVHSYNGECPKDRHQNRTDPDQTNPELWNTPMEVQGELEEEELEPSHLRGPQKYQIIRLS</sequence>
<keyword evidence="2" id="KW-0732">Signal</keyword>
<evidence type="ECO:0000256" key="1">
    <source>
        <dbReference type="ARBA" id="ARBA00022614"/>
    </source>
</evidence>
<evidence type="ECO:0000313" key="6">
    <source>
        <dbReference type="EMBL" id="KAA8590239.1"/>
    </source>
</evidence>
<dbReference type="InterPro" id="IPR003591">
    <property type="entry name" value="Leu-rich_rpt_typical-subtyp"/>
</dbReference>
<feature type="domain" description="LRRCT" evidence="5">
    <location>
        <begin position="156"/>
        <end position="206"/>
    </location>
</feature>
<dbReference type="InterPro" id="IPR032675">
    <property type="entry name" value="LRR_dom_sf"/>
</dbReference>
<feature type="compositionally biased region" description="Basic residues" evidence="4">
    <location>
        <begin position="19"/>
        <end position="34"/>
    </location>
</feature>
<reference evidence="6 7" key="1">
    <citation type="submission" date="2019-08" db="EMBL/GenBank/DDBJ databases">
        <title>A chromosome-level genome assembly, high-density linkage maps, and genome scans reveal the genomic architecture of hybrid incompatibilities underlying speciation via character displacement in darters (Percidae: Etheostominae).</title>
        <authorList>
            <person name="Moran R.L."/>
            <person name="Catchen J.M."/>
            <person name="Fuller R.C."/>
        </authorList>
    </citation>
    <scope>NUCLEOTIDE SEQUENCE [LARGE SCALE GENOMIC DNA]</scope>
    <source>
        <strain evidence="6">EspeVRDwgs_2016</strain>
        <tissue evidence="6">Muscle</tissue>
    </source>
</reference>
<evidence type="ECO:0000259" key="5">
    <source>
        <dbReference type="SMART" id="SM00082"/>
    </source>
</evidence>
<evidence type="ECO:0000256" key="3">
    <source>
        <dbReference type="ARBA" id="ARBA00022737"/>
    </source>
</evidence>
<dbReference type="InterPro" id="IPR050541">
    <property type="entry name" value="LRR_TM_domain-containing"/>
</dbReference>